<dbReference type="EMBL" id="JAJHNU010000001">
    <property type="protein sequence ID" value="MDN4120739.1"/>
    <property type="molecule type" value="Genomic_DNA"/>
</dbReference>
<name>A0ABT8EHH6_9BURK</name>
<protein>
    <submittedName>
        <fullName evidence="1">Uncharacterized protein</fullName>
    </submittedName>
</protein>
<proteinExistence type="predicted"/>
<dbReference type="Proteomes" id="UP001168613">
    <property type="component" value="Unassembled WGS sequence"/>
</dbReference>
<evidence type="ECO:0000313" key="1">
    <source>
        <dbReference type="EMBL" id="MDN4120739.1"/>
    </source>
</evidence>
<keyword evidence="2" id="KW-1185">Reference proteome</keyword>
<sequence length="84" mass="9571">MKYISAHIKAAQVFHGYSEDRKLVIDDVPADGFVEKLIQIDRILSITANYIFIKCPHDTVQTWEYKGGFDAMKKRLLSAGLLID</sequence>
<accession>A0ABT8EHH6</accession>
<dbReference type="RefSeq" id="WP_266124453.1">
    <property type="nucleotide sequence ID" value="NZ_JAJHNU010000001.1"/>
</dbReference>
<organism evidence="1 2">
    <name type="scientific">Alcaligenes endophyticus</name>
    <dbReference type="NCBI Taxonomy" id="1929088"/>
    <lineage>
        <taxon>Bacteria</taxon>
        <taxon>Pseudomonadati</taxon>
        <taxon>Pseudomonadota</taxon>
        <taxon>Betaproteobacteria</taxon>
        <taxon>Burkholderiales</taxon>
        <taxon>Alcaligenaceae</taxon>
        <taxon>Alcaligenes</taxon>
    </lineage>
</organism>
<evidence type="ECO:0000313" key="2">
    <source>
        <dbReference type="Proteomes" id="UP001168613"/>
    </source>
</evidence>
<comment type="caution">
    <text evidence="1">The sequence shown here is derived from an EMBL/GenBank/DDBJ whole genome shotgun (WGS) entry which is preliminary data.</text>
</comment>
<gene>
    <name evidence="1" type="ORF">LMS43_05515</name>
</gene>
<reference evidence="1" key="1">
    <citation type="submission" date="2021-11" db="EMBL/GenBank/DDBJ databases">
        <title>Draft genome sequence of Alcaligenes endophyticus type strain CCUG 75668T.</title>
        <authorList>
            <person name="Salva-Serra F."/>
            <person name="Duran R.E."/>
            <person name="Seeger M."/>
            <person name="Moore E.R.B."/>
            <person name="Jaen-Luchoro D."/>
        </authorList>
    </citation>
    <scope>NUCLEOTIDE SEQUENCE</scope>
    <source>
        <strain evidence="1">CCUG 75668</strain>
    </source>
</reference>